<name>A0AAV4RR85_9ARAC</name>
<dbReference type="AlphaFoldDB" id="A0AAV4RR85"/>
<reference evidence="2 3" key="1">
    <citation type="submission" date="2021-06" db="EMBL/GenBank/DDBJ databases">
        <title>Caerostris darwini draft genome.</title>
        <authorList>
            <person name="Kono N."/>
            <person name="Arakawa K."/>
        </authorList>
    </citation>
    <scope>NUCLEOTIDE SEQUENCE [LARGE SCALE GENOMIC DNA]</scope>
</reference>
<proteinExistence type="predicted"/>
<gene>
    <name evidence="2" type="ORF">CDAR_621271</name>
</gene>
<feature type="compositionally biased region" description="Low complexity" evidence="1">
    <location>
        <begin position="69"/>
        <end position="80"/>
    </location>
</feature>
<evidence type="ECO:0000256" key="1">
    <source>
        <dbReference type="SAM" id="MobiDB-lite"/>
    </source>
</evidence>
<dbReference type="Proteomes" id="UP001054837">
    <property type="component" value="Unassembled WGS sequence"/>
</dbReference>
<evidence type="ECO:0000313" key="3">
    <source>
        <dbReference type="Proteomes" id="UP001054837"/>
    </source>
</evidence>
<feature type="region of interest" description="Disordered" evidence="1">
    <location>
        <begin position="66"/>
        <end position="93"/>
    </location>
</feature>
<dbReference type="EMBL" id="BPLQ01006486">
    <property type="protein sequence ID" value="GIY22856.1"/>
    <property type="molecule type" value="Genomic_DNA"/>
</dbReference>
<keyword evidence="3" id="KW-1185">Reference proteome</keyword>
<accession>A0AAV4RR85</accession>
<organism evidence="2 3">
    <name type="scientific">Caerostris darwini</name>
    <dbReference type="NCBI Taxonomy" id="1538125"/>
    <lineage>
        <taxon>Eukaryota</taxon>
        <taxon>Metazoa</taxon>
        <taxon>Ecdysozoa</taxon>
        <taxon>Arthropoda</taxon>
        <taxon>Chelicerata</taxon>
        <taxon>Arachnida</taxon>
        <taxon>Araneae</taxon>
        <taxon>Araneomorphae</taxon>
        <taxon>Entelegynae</taxon>
        <taxon>Araneoidea</taxon>
        <taxon>Araneidae</taxon>
        <taxon>Caerostris</taxon>
    </lineage>
</organism>
<evidence type="ECO:0000313" key="2">
    <source>
        <dbReference type="EMBL" id="GIY22856.1"/>
    </source>
</evidence>
<protein>
    <submittedName>
        <fullName evidence="2">Uncharacterized protein</fullName>
    </submittedName>
</protein>
<comment type="caution">
    <text evidence="2">The sequence shown here is derived from an EMBL/GenBank/DDBJ whole genome shotgun (WGS) entry which is preliminary data.</text>
</comment>
<sequence>MVVWTPLRRSARPHPDYLAVGTSLDHGGESTRIRLVRGEDLLRGSHSTLNHIGSYNSKCLSGRRANDISPSPHFSSPKSFGENNGSCPRSLAHPWAPNEQKTLQLYEQTIIITEVVLLHPPAKLVVEKQQKLN</sequence>